<dbReference type="Pfam" id="PF13673">
    <property type="entry name" value="Acetyltransf_10"/>
    <property type="match status" value="1"/>
</dbReference>
<dbReference type="EMBL" id="PYFT01000001">
    <property type="protein sequence ID" value="PSR52213.1"/>
    <property type="molecule type" value="Genomic_DNA"/>
</dbReference>
<comment type="caution">
    <text evidence="2">The sequence shown here is derived from an EMBL/GenBank/DDBJ whole genome shotgun (WGS) entry which is preliminary data.</text>
</comment>
<gene>
    <name evidence="2" type="ORF">AHMF7605_01090</name>
</gene>
<protein>
    <submittedName>
        <fullName evidence="2">GNAT family N-acetyltransferase</fullName>
    </submittedName>
</protein>
<dbReference type="OrthoDB" id="9796171at2"/>
<dbReference type="RefSeq" id="WP_106925618.1">
    <property type="nucleotide sequence ID" value="NZ_PYFT01000001.1"/>
</dbReference>
<organism evidence="2 3">
    <name type="scientific">Adhaeribacter arboris</name>
    <dbReference type="NCBI Taxonomy" id="2072846"/>
    <lineage>
        <taxon>Bacteria</taxon>
        <taxon>Pseudomonadati</taxon>
        <taxon>Bacteroidota</taxon>
        <taxon>Cytophagia</taxon>
        <taxon>Cytophagales</taxon>
        <taxon>Hymenobacteraceae</taxon>
        <taxon>Adhaeribacter</taxon>
    </lineage>
</organism>
<keyword evidence="3" id="KW-1185">Reference proteome</keyword>
<dbReference type="InterPro" id="IPR016181">
    <property type="entry name" value="Acyl_CoA_acyltransferase"/>
</dbReference>
<keyword evidence="2" id="KW-0808">Transferase</keyword>
<proteinExistence type="predicted"/>
<feature type="domain" description="N-acetyltransferase" evidence="1">
    <location>
        <begin position="2"/>
        <end position="142"/>
    </location>
</feature>
<dbReference type="PROSITE" id="PS51186">
    <property type="entry name" value="GNAT"/>
    <property type="match status" value="1"/>
</dbReference>
<evidence type="ECO:0000313" key="2">
    <source>
        <dbReference type="EMBL" id="PSR52213.1"/>
    </source>
</evidence>
<dbReference type="SUPFAM" id="SSF55729">
    <property type="entry name" value="Acyl-CoA N-acyltransferases (Nat)"/>
    <property type="match status" value="1"/>
</dbReference>
<reference evidence="2 3" key="1">
    <citation type="submission" date="2018-03" db="EMBL/GenBank/DDBJ databases">
        <title>Adhaeribacter sp. HMF7605 Genome sequencing and assembly.</title>
        <authorList>
            <person name="Kang H."/>
            <person name="Kang J."/>
            <person name="Cha I."/>
            <person name="Kim H."/>
            <person name="Joh K."/>
        </authorList>
    </citation>
    <scope>NUCLEOTIDE SEQUENCE [LARGE SCALE GENOMIC DNA]</scope>
    <source>
        <strain evidence="2 3">HMF7605</strain>
    </source>
</reference>
<accession>A0A2T2Y9N1</accession>
<dbReference type="Proteomes" id="UP000240357">
    <property type="component" value="Unassembled WGS sequence"/>
</dbReference>
<dbReference type="CDD" id="cd04301">
    <property type="entry name" value="NAT_SF"/>
    <property type="match status" value="1"/>
</dbReference>
<name>A0A2T2Y9N1_9BACT</name>
<dbReference type="InterPro" id="IPR000182">
    <property type="entry name" value="GNAT_dom"/>
</dbReference>
<evidence type="ECO:0000259" key="1">
    <source>
        <dbReference type="PROSITE" id="PS51186"/>
    </source>
</evidence>
<evidence type="ECO:0000313" key="3">
    <source>
        <dbReference type="Proteomes" id="UP000240357"/>
    </source>
</evidence>
<dbReference type="AlphaFoldDB" id="A0A2T2Y9N1"/>
<dbReference type="Gene3D" id="3.40.630.30">
    <property type="match status" value="1"/>
</dbReference>
<sequence length="142" mass="16248">MIVVKRVSDIRDLDAAFTIREKVFVKEQKVPKDDEYDEHDKTANHYLATYNGVPVGAARWRQTTNGVKLERFAVLADYRNKQVGSALLQAVLKDVVAIYPNAKIYLHAQIPAIPFYARHDFTQVGELFSECDIDHYQMVYAA</sequence>
<dbReference type="GO" id="GO:0016747">
    <property type="term" value="F:acyltransferase activity, transferring groups other than amino-acyl groups"/>
    <property type="evidence" value="ECO:0007669"/>
    <property type="project" value="InterPro"/>
</dbReference>